<dbReference type="EMBL" id="MNBE01000742">
    <property type="protein sequence ID" value="OKO92272.1"/>
    <property type="molecule type" value="Genomic_DNA"/>
</dbReference>
<reference evidence="4 5" key="1">
    <citation type="submission" date="2016-10" db="EMBL/GenBank/DDBJ databases">
        <title>Genome sequence of the ascomycete fungus Penicillium subrubescens.</title>
        <authorList>
            <person name="De Vries R.P."/>
            <person name="Peng M."/>
            <person name="Dilokpimol A."/>
            <person name="Hilden K."/>
            <person name="Makela M.R."/>
            <person name="Grigoriev I."/>
            <person name="Riley R."/>
            <person name="Granchi Z."/>
        </authorList>
    </citation>
    <scope>NUCLEOTIDE SEQUENCE [LARGE SCALE GENOMIC DNA]</scope>
    <source>
        <strain evidence="4 5">CBS 132785</strain>
    </source>
</reference>
<evidence type="ECO:0000256" key="2">
    <source>
        <dbReference type="ARBA" id="ARBA00023002"/>
    </source>
</evidence>
<dbReference type="InterPro" id="IPR050493">
    <property type="entry name" value="FAD-dep_Monooxygenase_BioMet"/>
</dbReference>
<keyword evidence="2" id="KW-0560">Oxidoreductase</keyword>
<gene>
    <name evidence="4" type="ORF">PENSUB_12834</name>
</gene>
<sequence length="274" mass="30577">MSCKRSHPLCPQGIQIPSETLENEVPEFCSKINPREPFTSMMVAQNCRLIMGPGRQGEVYGITALVPDEQMNEDPGAKQSWVSEGDLNKMLQTFSEFPTWVTNVFKHSADLGLWQLRDLGQGASQAIEDAEALGAFFEGISEAPSVEALSEILENIFQARYARVSLIQAYSREAAKPAAAKKTVTFLRGRTNCDGGKRPEASSFQAVKHPANWRKTRLTHIPQICRRLVHSLSNTKTLNGQDSRMSTILDFSHRQVVARKIARPPDRRPSVLRT</sequence>
<evidence type="ECO:0000256" key="3">
    <source>
        <dbReference type="ARBA" id="ARBA00023033"/>
    </source>
</evidence>
<protein>
    <submittedName>
        <fullName evidence="4">Uncharacterized protein</fullName>
    </submittedName>
</protein>
<dbReference type="Gene3D" id="3.50.50.60">
    <property type="entry name" value="FAD/NAD(P)-binding domain"/>
    <property type="match status" value="1"/>
</dbReference>
<evidence type="ECO:0000313" key="5">
    <source>
        <dbReference type="Proteomes" id="UP000186955"/>
    </source>
</evidence>
<dbReference type="STRING" id="1316194.A0A1Q5SWE7"/>
<dbReference type="InterPro" id="IPR036188">
    <property type="entry name" value="FAD/NAD-bd_sf"/>
</dbReference>
<dbReference type="PANTHER" id="PTHR13789:SF314">
    <property type="entry name" value="FAD-BINDING DOMAIN-CONTAINING PROTEIN"/>
    <property type="match status" value="1"/>
</dbReference>
<evidence type="ECO:0000313" key="4">
    <source>
        <dbReference type="EMBL" id="OKO92272.1"/>
    </source>
</evidence>
<accession>A0A1Q5SWE7</accession>
<comment type="caution">
    <text evidence="4">The sequence shown here is derived from an EMBL/GenBank/DDBJ whole genome shotgun (WGS) entry which is preliminary data.</text>
</comment>
<comment type="similarity">
    <text evidence="1">Belongs to the paxM FAD-dependent monooxygenase family.</text>
</comment>
<dbReference type="Proteomes" id="UP000186955">
    <property type="component" value="Unassembled WGS sequence"/>
</dbReference>
<keyword evidence="3" id="KW-0503">Monooxygenase</keyword>
<dbReference type="GO" id="GO:0004497">
    <property type="term" value="F:monooxygenase activity"/>
    <property type="evidence" value="ECO:0007669"/>
    <property type="project" value="UniProtKB-KW"/>
</dbReference>
<keyword evidence="5" id="KW-1185">Reference proteome</keyword>
<evidence type="ECO:0000256" key="1">
    <source>
        <dbReference type="ARBA" id="ARBA00007992"/>
    </source>
</evidence>
<proteinExistence type="inferred from homology"/>
<dbReference type="AlphaFoldDB" id="A0A1Q5SWE7"/>
<dbReference type="PANTHER" id="PTHR13789">
    <property type="entry name" value="MONOOXYGENASE"/>
    <property type="match status" value="1"/>
</dbReference>
<name>A0A1Q5SWE7_9EURO</name>
<dbReference type="SUPFAM" id="SSF54373">
    <property type="entry name" value="FAD-linked reductases, C-terminal domain"/>
    <property type="match status" value="1"/>
</dbReference>
<organism evidence="4 5">
    <name type="scientific">Penicillium subrubescens</name>
    <dbReference type="NCBI Taxonomy" id="1316194"/>
    <lineage>
        <taxon>Eukaryota</taxon>
        <taxon>Fungi</taxon>
        <taxon>Dikarya</taxon>
        <taxon>Ascomycota</taxon>
        <taxon>Pezizomycotina</taxon>
        <taxon>Eurotiomycetes</taxon>
        <taxon>Eurotiomycetidae</taxon>
        <taxon>Eurotiales</taxon>
        <taxon>Aspergillaceae</taxon>
        <taxon>Penicillium</taxon>
    </lineage>
</organism>